<evidence type="ECO:0000256" key="3">
    <source>
        <dbReference type="ARBA" id="ARBA00022613"/>
    </source>
</evidence>
<evidence type="ECO:0000259" key="5">
    <source>
        <dbReference type="PROSITE" id="PS50915"/>
    </source>
</evidence>
<feature type="domain" description="Beta/gamma crystallin 'Greek key'" evidence="5">
    <location>
        <begin position="41"/>
        <end position="83"/>
    </location>
</feature>
<dbReference type="Gene3D" id="2.60.20.10">
    <property type="entry name" value="Crystallins"/>
    <property type="match status" value="2"/>
</dbReference>
<organism evidence="6 7">
    <name type="scientific">Aldrovandia affinis</name>
    <dbReference type="NCBI Taxonomy" id="143900"/>
    <lineage>
        <taxon>Eukaryota</taxon>
        <taxon>Metazoa</taxon>
        <taxon>Chordata</taxon>
        <taxon>Craniata</taxon>
        <taxon>Vertebrata</taxon>
        <taxon>Euteleostomi</taxon>
        <taxon>Actinopterygii</taxon>
        <taxon>Neopterygii</taxon>
        <taxon>Teleostei</taxon>
        <taxon>Notacanthiformes</taxon>
        <taxon>Halosauridae</taxon>
        <taxon>Aldrovandia</taxon>
    </lineage>
</organism>
<feature type="domain" description="Beta/gamma crystallin 'Greek key'" evidence="5">
    <location>
        <begin position="2"/>
        <end position="40"/>
    </location>
</feature>
<comment type="caution">
    <text evidence="6">The sequence shown here is derived from an EMBL/GenBank/DDBJ whole genome shotgun (WGS) entry which is preliminary data.</text>
</comment>
<dbReference type="EMBL" id="JAINUG010000107">
    <property type="protein sequence ID" value="KAJ8396274.1"/>
    <property type="molecule type" value="Genomic_DNA"/>
</dbReference>
<dbReference type="SMART" id="SM00247">
    <property type="entry name" value="XTALbg"/>
    <property type="match status" value="2"/>
</dbReference>
<keyword evidence="7" id="KW-1185">Reference proteome</keyword>
<reference evidence="6" key="1">
    <citation type="journal article" date="2023" name="Science">
        <title>Genome structures resolve the early diversification of teleost fishes.</title>
        <authorList>
            <person name="Parey E."/>
            <person name="Louis A."/>
            <person name="Montfort J."/>
            <person name="Bouchez O."/>
            <person name="Roques C."/>
            <person name="Iampietro C."/>
            <person name="Lluch J."/>
            <person name="Castinel A."/>
            <person name="Donnadieu C."/>
            <person name="Desvignes T."/>
            <person name="Floi Bucao C."/>
            <person name="Jouanno E."/>
            <person name="Wen M."/>
            <person name="Mejri S."/>
            <person name="Dirks R."/>
            <person name="Jansen H."/>
            <person name="Henkel C."/>
            <person name="Chen W.J."/>
            <person name="Zahm M."/>
            <person name="Cabau C."/>
            <person name="Klopp C."/>
            <person name="Thompson A.W."/>
            <person name="Robinson-Rechavi M."/>
            <person name="Braasch I."/>
            <person name="Lecointre G."/>
            <person name="Bobe J."/>
            <person name="Postlethwait J.H."/>
            <person name="Berthelot C."/>
            <person name="Roest Crollius H."/>
            <person name="Guiguen Y."/>
        </authorList>
    </citation>
    <scope>NUCLEOTIDE SEQUENCE</scope>
    <source>
        <strain evidence="6">NC1722</strain>
    </source>
</reference>
<dbReference type="PRINTS" id="PR01367">
    <property type="entry name" value="BGCRYSTALLIN"/>
</dbReference>
<comment type="function">
    <text evidence="1">Crystallins are the dominant structural components of the vertebrate eye lens.</text>
</comment>
<dbReference type="FunFam" id="2.60.20.10:FF:000003">
    <property type="entry name" value="Crystallin gamma S"/>
    <property type="match status" value="1"/>
</dbReference>
<dbReference type="PANTHER" id="PTHR11818">
    <property type="entry name" value="BETA/GAMMA CRYSTALLIN"/>
    <property type="match status" value="1"/>
</dbReference>
<dbReference type="InterPro" id="IPR050252">
    <property type="entry name" value="Beta/Gamma-Crystallin"/>
</dbReference>
<dbReference type="InterPro" id="IPR011024">
    <property type="entry name" value="G_crystallin-like"/>
</dbReference>
<dbReference type="FunFam" id="2.60.20.10:FF:000001">
    <property type="entry name" value="Crystallin gamma S"/>
    <property type="match status" value="1"/>
</dbReference>
<dbReference type="Proteomes" id="UP001221898">
    <property type="component" value="Unassembled WGS sequence"/>
</dbReference>
<evidence type="ECO:0000256" key="2">
    <source>
        <dbReference type="ARBA" id="ARBA00009646"/>
    </source>
</evidence>
<dbReference type="PROSITE" id="PS50915">
    <property type="entry name" value="CRYSTALLIN_BETA_GAMMA"/>
    <property type="match status" value="3"/>
</dbReference>
<dbReference type="SUPFAM" id="SSF49695">
    <property type="entry name" value="gamma-Crystallin-like"/>
    <property type="match status" value="1"/>
</dbReference>
<dbReference type="PANTHER" id="PTHR11818:SF129">
    <property type="entry name" value="CRYSTALLIN, GAMMA M6-RELATED"/>
    <property type="match status" value="1"/>
</dbReference>
<dbReference type="GO" id="GO:0002088">
    <property type="term" value="P:lens development in camera-type eye"/>
    <property type="evidence" value="ECO:0007669"/>
    <property type="project" value="TreeGrafter"/>
</dbReference>
<dbReference type="AlphaFoldDB" id="A0AAD7S5A0"/>
<evidence type="ECO:0000256" key="1">
    <source>
        <dbReference type="ARBA" id="ARBA00003689"/>
    </source>
</evidence>
<comment type="similarity">
    <text evidence="2">Belongs to the beta/gamma-crystallin family.</text>
</comment>
<gene>
    <name evidence="6" type="ORF">AAFF_G00018510</name>
</gene>
<keyword evidence="4" id="KW-0677">Repeat</keyword>
<evidence type="ECO:0000313" key="7">
    <source>
        <dbReference type="Proteomes" id="UP001221898"/>
    </source>
</evidence>
<evidence type="ECO:0000256" key="4">
    <source>
        <dbReference type="ARBA" id="ARBA00022737"/>
    </source>
</evidence>
<evidence type="ECO:0000313" key="6">
    <source>
        <dbReference type="EMBL" id="KAJ8396274.1"/>
    </source>
</evidence>
<dbReference type="InterPro" id="IPR001064">
    <property type="entry name" value="Beta/gamma_crystallin"/>
</dbReference>
<keyword evidence="3" id="KW-0273">Eye lens protein</keyword>
<dbReference type="Pfam" id="PF00030">
    <property type="entry name" value="Crystall"/>
    <property type="match status" value="2"/>
</dbReference>
<proteinExistence type="inferred from homology"/>
<dbReference type="GO" id="GO:0007601">
    <property type="term" value="P:visual perception"/>
    <property type="evidence" value="ECO:0007669"/>
    <property type="project" value="TreeGrafter"/>
</dbReference>
<name>A0AAD7S5A0_9TELE</name>
<sequence>MGKIVFFEDKDFQGRCYECSSDCTDLHPHFSRCNSVRVESGCWVLYERPDYMGHQYILSHGQYPEYQRWMGFDDSIKSCRSIKNVYGHSYKLRIYERPDFGGQMAEHTEDCPSVQEAFKFREIHSCVVMDGAWAFYELQNYKGRQHFLERGDYRQHGDWGATSPAIGSFRRITEF</sequence>
<feature type="domain" description="Beta/gamma crystallin 'Greek key'" evidence="5">
    <location>
        <begin position="131"/>
        <end position="173"/>
    </location>
</feature>
<protein>
    <recommendedName>
        <fullName evidence="5">Beta/gamma crystallin 'Greek key' domain-containing protein</fullName>
    </recommendedName>
</protein>
<accession>A0AAD7S5A0</accession>
<dbReference type="GO" id="GO:0005212">
    <property type="term" value="F:structural constituent of eye lens"/>
    <property type="evidence" value="ECO:0007669"/>
    <property type="project" value="UniProtKB-KW"/>
</dbReference>